<dbReference type="SUPFAM" id="SSF46689">
    <property type="entry name" value="Homeodomain-like"/>
    <property type="match status" value="1"/>
</dbReference>
<dbReference type="Proteomes" id="UP000533080">
    <property type="component" value="Unassembled WGS sequence"/>
</dbReference>
<dbReference type="GO" id="GO:0003677">
    <property type="term" value="F:DNA binding"/>
    <property type="evidence" value="ECO:0007669"/>
    <property type="project" value="InterPro"/>
</dbReference>
<comment type="caution">
    <text evidence="2">The sequence shown here is derived from an EMBL/GenBank/DDBJ whole genome shotgun (WGS) entry which is preliminary data.</text>
</comment>
<reference evidence="2 3" key="1">
    <citation type="submission" date="2020-05" db="EMBL/GenBank/DDBJ databases">
        <authorList>
            <person name="Whitworth D."/>
        </authorList>
    </citation>
    <scope>NUCLEOTIDE SEQUENCE [LARGE SCALE GENOMIC DNA]</scope>
    <source>
        <strain evidence="2 3">AM005</strain>
    </source>
</reference>
<evidence type="ECO:0000313" key="2">
    <source>
        <dbReference type="EMBL" id="NOJ83749.1"/>
    </source>
</evidence>
<protein>
    <submittedName>
        <fullName evidence="2">Transposase</fullName>
    </submittedName>
</protein>
<feature type="region of interest" description="Disordered" evidence="1">
    <location>
        <begin position="35"/>
        <end position="54"/>
    </location>
</feature>
<dbReference type="GO" id="GO:0006313">
    <property type="term" value="P:DNA transposition"/>
    <property type="evidence" value="ECO:0007669"/>
    <property type="project" value="InterPro"/>
</dbReference>
<name>A0A7Y4IR19_MYXXA</name>
<gene>
    <name evidence="2" type="ORF">HNV28_36490</name>
</gene>
<dbReference type="InterPro" id="IPR009057">
    <property type="entry name" value="Homeodomain-like_sf"/>
</dbReference>
<dbReference type="AlphaFoldDB" id="A0A7Y4IR19"/>
<evidence type="ECO:0000256" key="1">
    <source>
        <dbReference type="SAM" id="MobiDB-lite"/>
    </source>
</evidence>
<organism evidence="2 3">
    <name type="scientific">Myxococcus xanthus</name>
    <dbReference type="NCBI Taxonomy" id="34"/>
    <lineage>
        <taxon>Bacteria</taxon>
        <taxon>Pseudomonadati</taxon>
        <taxon>Myxococcota</taxon>
        <taxon>Myxococcia</taxon>
        <taxon>Myxococcales</taxon>
        <taxon>Cystobacterineae</taxon>
        <taxon>Myxococcaceae</taxon>
        <taxon>Myxococcus</taxon>
    </lineage>
</organism>
<dbReference type="Pfam" id="PF01527">
    <property type="entry name" value="HTH_Tnp_1"/>
    <property type="match status" value="1"/>
</dbReference>
<feature type="region of interest" description="Disordered" evidence="1">
    <location>
        <begin position="94"/>
        <end position="115"/>
    </location>
</feature>
<accession>A0A7Y4IR19</accession>
<dbReference type="InterPro" id="IPR002514">
    <property type="entry name" value="Transposase_8"/>
</dbReference>
<dbReference type="EMBL" id="JABFNT010000234">
    <property type="protein sequence ID" value="NOJ83749.1"/>
    <property type="molecule type" value="Genomic_DNA"/>
</dbReference>
<evidence type="ECO:0000313" key="3">
    <source>
        <dbReference type="Proteomes" id="UP000533080"/>
    </source>
</evidence>
<sequence length="172" mass="18795">MMGPNAVSAATLARQVGVSQPTLSQWLRAANRVAAMTPPSEEKKPAASPVPKKWTPEEKLRVLVAAQELKGEELGALLRGEGLHEAQLREWQQTAAGALSGTASEPLPAKERKRLAAAEKRVKELERELHRKEKALAEAAALLVLEKKLQAMGWDERHLADEDDAADEKSEK</sequence>
<proteinExistence type="predicted"/>
<dbReference type="GO" id="GO:0004803">
    <property type="term" value="F:transposase activity"/>
    <property type="evidence" value="ECO:0007669"/>
    <property type="project" value="InterPro"/>
</dbReference>